<comment type="caution">
    <text evidence="1">The sequence shown here is derived from an EMBL/GenBank/DDBJ whole genome shotgun (WGS) entry which is preliminary data.</text>
</comment>
<dbReference type="RefSeq" id="XP_033420940.1">
    <property type="nucleotide sequence ID" value="XM_033576276.1"/>
</dbReference>
<reference evidence="1 2" key="1">
    <citation type="submission" date="2019-08" db="EMBL/GenBank/DDBJ databases">
        <title>The genome sequence of a newly discovered highly antifungal drug resistant Aspergillus species, Aspergillus tanneri NIH 1004.</title>
        <authorList>
            <person name="Mounaud S."/>
            <person name="Singh I."/>
            <person name="Joardar V."/>
            <person name="Pakala S."/>
            <person name="Pakala S."/>
            <person name="Venepally P."/>
            <person name="Chung J.K."/>
            <person name="Losada L."/>
            <person name="Nierman W.C."/>
        </authorList>
    </citation>
    <scope>NUCLEOTIDE SEQUENCE [LARGE SCALE GENOMIC DNA]</scope>
    <source>
        <strain evidence="1 2">NIH1004</strain>
    </source>
</reference>
<organism evidence="1 2">
    <name type="scientific">Aspergillus tanneri</name>
    <dbReference type="NCBI Taxonomy" id="1220188"/>
    <lineage>
        <taxon>Eukaryota</taxon>
        <taxon>Fungi</taxon>
        <taxon>Dikarya</taxon>
        <taxon>Ascomycota</taxon>
        <taxon>Pezizomycotina</taxon>
        <taxon>Eurotiomycetes</taxon>
        <taxon>Eurotiomycetidae</taxon>
        <taxon>Eurotiales</taxon>
        <taxon>Aspergillaceae</taxon>
        <taxon>Aspergillus</taxon>
        <taxon>Aspergillus subgen. Circumdati</taxon>
    </lineage>
</organism>
<accession>A0A5M9M492</accession>
<sequence length="251" mass="28971">MPHPEGTLSFKYLGIEFFDLIKTIDNVNVWIQYSGDGQFWQGSLLQRLIKDGNIIAIEQLLARTDVVVRRYDELEAEYSNIPYITDTIKKRISELVREGESNLKGPTWKICPIDLSALPEKDVETAFVSFKDGAGRFNVAYDAYFRKNIVPLGFTSGEYIRDLINKFSQGGQEWMLLQRLIVCETDERLKEKDYTNILIHALDRECTIALIWALLWPGKGHGVKWLENNSRPATSDMESEERKHVFAYSIR</sequence>
<evidence type="ECO:0000313" key="1">
    <source>
        <dbReference type="EMBL" id="KAA8641578.1"/>
    </source>
</evidence>
<dbReference type="OrthoDB" id="10541970at2759"/>
<dbReference type="EMBL" id="QUQM01000009">
    <property type="protein sequence ID" value="KAA8641578.1"/>
    <property type="molecule type" value="Genomic_DNA"/>
</dbReference>
<evidence type="ECO:0000313" key="2">
    <source>
        <dbReference type="Proteomes" id="UP000324241"/>
    </source>
</evidence>
<protein>
    <submittedName>
        <fullName evidence="1">Uncharacterized protein</fullName>
    </submittedName>
</protein>
<dbReference type="AlphaFoldDB" id="A0A5M9M492"/>
<dbReference type="Proteomes" id="UP000324241">
    <property type="component" value="Unassembled WGS sequence"/>
</dbReference>
<name>A0A5M9M492_9EURO</name>
<proteinExistence type="predicted"/>
<dbReference type="GeneID" id="54334415"/>
<gene>
    <name evidence="1" type="ORF">ATNIH1004_011714</name>
</gene>